<gene>
    <name evidence="2" type="ORF">SM436_15165</name>
</gene>
<dbReference type="Proteomes" id="UP001569904">
    <property type="component" value="Unassembled WGS sequence"/>
</dbReference>
<proteinExistence type="predicted"/>
<comment type="caution">
    <text evidence="2">The sequence shown here is derived from an EMBL/GenBank/DDBJ whole genome shotgun (WGS) entry which is preliminary data.</text>
</comment>
<dbReference type="EMBL" id="JAXCEH010000008">
    <property type="protein sequence ID" value="MFA1555028.1"/>
    <property type="molecule type" value="Genomic_DNA"/>
</dbReference>
<dbReference type="RefSeq" id="WP_371941698.1">
    <property type="nucleotide sequence ID" value="NZ_JAXCEH010000008.1"/>
</dbReference>
<reference evidence="2 3" key="1">
    <citation type="submission" date="2023-11" db="EMBL/GenBank/DDBJ databases">
        <title>Actinomadura monticuli sp. nov., isolated from volcanic ash.</title>
        <authorList>
            <person name="Lee S.D."/>
            <person name="Yang H."/>
            <person name="Kim I.S."/>
        </authorList>
    </citation>
    <scope>NUCLEOTIDE SEQUENCE [LARGE SCALE GENOMIC DNA]</scope>
    <source>
        <strain evidence="2 3">DSM 45346</strain>
    </source>
</reference>
<feature type="region of interest" description="Disordered" evidence="1">
    <location>
        <begin position="46"/>
        <end position="117"/>
    </location>
</feature>
<feature type="compositionally biased region" description="Basic and acidic residues" evidence="1">
    <location>
        <begin position="107"/>
        <end position="117"/>
    </location>
</feature>
<keyword evidence="3" id="KW-1185">Reference proteome</keyword>
<name>A0ABV4QZB6_9ACTN</name>
<evidence type="ECO:0000256" key="1">
    <source>
        <dbReference type="SAM" id="MobiDB-lite"/>
    </source>
</evidence>
<protein>
    <submittedName>
        <fullName evidence="2">Uncharacterized protein</fullName>
    </submittedName>
</protein>
<feature type="compositionally biased region" description="Basic residues" evidence="1">
    <location>
        <begin position="67"/>
        <end position="76"/>
    </location>
</feature>
<accession>A0ABV4QZB6</accession>
<organism evidence="2 3">
    <name type="scientific">Actinomadura chokoriensis</name>
    <dbReference type="NCBI Taxonomy" id="454156"/>
    <lineage>
        <taxon>Bacteria</taxon>
        <taxon>Bacillati</taxon>
        <taxon>Actinomycetota</taxon>
        <taxon>Actinomycetes</taxon>
        <taxon>Streptosporangiales</taxon>
        <taxon>Thermomonosporaceae</taxon>
        <taxon>Actinomadura</taxon>
    </lineage>
</organism>
<evidence type="ECO:0000313" key="3">
    <source>
        <dbReference type="Proteomes" id="UP001569904"/>
    </source>
</evidence>
<sequence>MRVPPVVIYRAISGPAYLLAWEQHPDRTWWARLAWLEVRRDGHAGRHARVAADDVGPVRGQDYSVVPRRRLGRRHRPPGDPTDPRDPANRAFNRNRGQNLYRSAVEQGRRRPPEPNF</sequence>
<evidence type="ECO:0000313" key="2">
    <source>
        <dbReference type="EMBL" id="MFA1555028.1"/>
    </source>
</evidence>